<dbReference type="PANTHER" id="PTHR38926:SF77">
    <property type="entry name" value="OS08G0195000 PROTEIN"/>
    <property type="match status" value="1"/>
</dbReference>
<dbReference type="OrthoDB" id="2095648at2759"/>
<dbReference type="FunFam" id="1.20.1280.50:FF:000037">
    <property type="entry name" value="F-box protein SKIP19"/>
    <property type="match status" value="1"/>
</dbReference>
<accession>A0A811PHW1</accession>
<evidence type="ECO:0000313" key="3">
    <source>
        <dbReference type="Proteomes" id="UP000604825"/>
    </source>
</evidence>
<dbReference type="PANTHER" id="PTHR38926">
    <property type="entry name" value="F-BOX DOMAIN CONTAINING PROTEIN, EXPRESSED"/>
    <property type="match status" value="1"/>
</dbReference>
<proteinExistence type="predicted"/>
<dbReference type="InterPro" id="IPR036047">
    <property type="entry name" value="F-box-like_dom_sf"/>
</dbReference>
<keyword evidence="3" id="KW-1185">Reference proteome</keyword>
<dbReference type="Gene3D" id="1.20.1280.50">
    <property type="match status" value="1"/>
</dbReference>
<sequence length="325" mass="36912">MDVDPSPLLESPVRDWSELPLDPLSLIFMKLGAIEVLMGAGLVCRSWLAAAKAPEIWRFVDMTRHKLVFSKGTGTLCAMAKVAIDRSDGRIESFWAQQFVTDELLEYIGNRANSLKSIRLVACAYFWHMPLVKMLDKCPLLEEIECSYQIMPEEFFRYLGIVCPQLKRLRIHIEEWYDSDEIRREMEMECRRQNGDGDEDEESEEETAEAWEARKNEVAFAIAESLPELRLLQMAGNSLTNKGFYAILEGCPNSNALTSLTALISMSMMNCELDALTSNMSCYTNSRIRFAAPTFMSSERKRVKTTGSLCPTFQKTKICCTLRGG</sequence>
<evidence type="ECO:0000313" key="2">
    <source>
        <dbReference type="EMBL" id="CAD6246982.1"/>
    </source>
</evidence>
<dbReference type="SUPFAM" id="SSF81383">
    <property type="entry name" value="F-box domain"/>
    <property type="match status" value="1"/>
</dbReference>
<dbReference type="Proteomes" id="UP000604825">
    <property type="component" value="Unassembled WGS sequence"/>
</dbReference>
<dbReference type="EMBL" id="CAJGYO010000007">
    <property type="protein sequence ID" value="CAD6246982.1"/>
    <property type="molecule type" value="Genomic_DNA"/>
</dbReference>
<dbReference type="InterPro" id="IPR032675">
    <property type="entry name" value="LRR_dom_sf"/>
</dbReference>
<name>A0A811PHW1_9POAL</name>
<reference evidence="2" key="1">
    <citation type="submission" date="2020-10" db="EMBL/GenBank/DDBJ databases">
        <authorList>
            <person name="Han B."/>
            <person name="Lu T."/>
            <person name="Zhao Q."/>
            <person name="Huang X."/>
            <person name="Zhao Y."/>
        </authorList>
    </citation>
    <scope>NUCLEOTIDE SEQUENCE</scope>
</reference>
<dbReference type="AlphaFoldDB" id="A0A811PHW1"/>
<dbReference type="SUPFAM" id="SSF52047">
    <property type="entry name" value="RNI-like"/>
    <property type="match status" value="1"/>
</dbReference>
<gene>
    <name evidence="2" type="ORF">NCGR_LOCUS31214</name>
</gene>
<organism evidence="2 3">
    <name type="scientific">Miscanthus lutarioriparius</name>
    <dbReference type="NCBI Taxonomy" id="422564"/>
    <lineage>
        <taxon>Eukaryota</taxon>
        <taxon>Viridiplantae</taxon>
        <taxon>Streptophyta</taxon>
        <taxon>Embryophyta</taxon>
        <taxon>Tracheophyta</taxon>
        <taxon>Spermatophyta</taxon>
        <taxon>Magnoliopsida</taxon>
        <taxon>Liliopsida</taxon>
        <taxon>Poales</taxon>
        <taxon>Poaceae</taxon>
        <taxon>PACMAD clade</taxon>
        <taxon>Panicoideae</taxon>
        <taxon>Andropogonodae</taxon>
        <taxon>Andropogoneae</taxon>
        <taxon>Saccharinae</taxon>
        <taxon>Miscanthus</taxon>
    </lineage>
</organism>
<dbReference type="Gene3D" id="3.80.10.10">
    <property type="entry name" value="Ribonuclease Inhibitor"/>
    <property type="match status" value="1"/>
</dbReference>
<comment type="caution">
    <text evidence="2">The sequence shown here is derived from an EMBL/GenBank/DDBJ whole genome shotgun (WGS) entry which is preliminary data.</text>
</comment>
<protein>
    <recommendedName>
        <fullName evidence="1">F-box domain-containing protein</fullName>
    </recommendedName>
</protein>
<evidence type="ECO:0000259" key="1">
    <source>
        <dbReference type="Pfam" id="PF12937"/>
    </source>
</evidence>
<dbReference type="Pfam" id="PF12937">
    <property type="entry name" value="F-box-like"/>
    <property type="match status" value="1"/>
</dbReference>
<feature type="domain" description="F-box" evidence="1">
    <location>
        <begin position="16"/>
        <end position="61"/>
    </location>
</feature>
<dbReference type="InterPro" id="IPR001810">
    <property type="entry name" value="F-box_dom"/>
</dbReference>